<sequence length="184" mass="18795">MTTRVIVLNGGSSSGKSGIARCLQAVLPDPWLTVGVDTLIAAMPASMSGSDTGIVFAPDGGVDVGPEFSTLQAAWMAGVAATVRAGARVIVDDVFLGGAGSQQRWREALAGLDVLWVGVRCAAAVAAGRELARGDRVCGMAESQADLVHRGVEYDLEVDTTHTEALACARIIADRLAASSACPG</sequence>
<dbReference type="InterPro" id="IPR012853">
    <property type="entry name" value="CPT"/>
</dbReference>
<evidence type="ECO:0000256" key="1">
    <source>
        <dbReference type="ARBA" id="ARBA00022679"/>
    </source>
</evidence>
<dbReference type="SUPFAM" id="SSF52540">
    <property type="entry name" value="P-loop containing nucleoside triphosphate hydrolases"/>
    <property type="match status" value="1"/>
</dbReference>
<proteinExistence type="predicted"/>
<dbReference type="EMBL" id="JBHSBN010000004">
    <property type="protein sequence ID" value="MFC4106104.1"/>
    <property type="molecule type" value="Genomic_DNA"/>
</dbReference>
<keyword evidence="3" id="KW-0418">Kinase</keyword>
<dbReference type="Gene3D" id="3.40.50.300">
    <property type="entry name" value="P-loop containing nucleotide triphosphate hydrolases"/>
    <property type="match status" value="1"/>
</dbReference>
<dbReference type="RefSeq" id="WP_377543499.1">
    <property type="nucleotide sequence ID" value="NZ_JBHSBN010000004.1"/>
</dbReference>
<dbReference type="PIRSF" id="PIRSF007531">
    <property type="entry name" value="CPT"/>
    <property type="match status" value="1"/>
</dbReference>
<keyword evidence="6" id="KW-1185">Reference proteome</keyword>
<evidence type="ECO:0000313" key="6">
    <source>
        <dbReference type="Proteomes" id="UP001595868"/>
    </source>
</evidence>
<dbReference type="Proteomes" id="UP001595868">
    <property type="component" value="Unassembled WGS sequence"/>
</dbReference>
<comment type="caution">
    <text evidence="5">The sequence shown here is derived from an EMBL/GenBank/DDBJ whole genome shotgun (WGS) entry which is preliminary data.</text>
</comment>
<protein>
    <submittedName>
        <fullName evidence="5">Chloramphenicol phosphotransferase CPT</fullName>
    </submittedName>
</protein>
<keyword evidence="2" id="KW-0547">Nucleotide-binding</keyword>
<name>A0ABV8KJ20_9ACTN</name>
<dbReference type="Pfam" id="PF07931">
    <property type="entry name" value="CPT"/>
    <property type="match status" value="1"/>
</dbReference>
<keyword evidence="1" id="KW-0808">Transferase</keyword>
<dbReference type="NCBIfam" id="NF033114">
    <property type="entry name" value="phos_trans_CPT"/>
    <property type="match status" value="1"/>
</dbReference>
<dbReference type="InterPro" id="IPR023865">
    <property type="entry name" value="Aliphatic_acid_kinase_CS"/>
</dbReference>
<reference evidence="6" key="1">
    <citation type="journal article" date="2019" name="Int. J. Syst. Evol. Microbiol.">
        <title>The Global Catalogue of Microorganisms (GCM) 10K type strain sequencing project: providing services to taxonomists for standard genome sequencing and annotation.</title>
        <authorList>
            <consortium name="The Broad Institute Genomics Platform"/>
            <consortium name="The Broad Institute Genome Sequencing Center for Infectious Disease"/>
            <person name="Wu L."/>
            <person name="Ma J."/>
        </authorList>
    </citation>
    <scope>NUCLEOTIDE SEQUENCE [LARGE SCALE GENOMIC DNA]</scope>
    <source>
        <strain evidence="6">2902at01</strain>
    </source>
</reference>
<evidence type="ECO:0000256" key="2">
    <source>
        <dbReference type="ARBA" id="ARBA00022741"/>
    </source>
</evidence>
<evidence type="ECO:0000256" key="3">
    <source>
        <dbReference type="ARBA" id="ARBA00022777"/>
    </source>
</evidence>
<dbReference type="PROSITE" id="PS01075">
    <property type="entry name" value="ACETATE_KINASE_1"/>
    <property type="match status" value="1"/>
</dbReference>
<gene>
    <name evidence="5" type="primary">cpt</name>
    <name evidence="5" type="ORF">ACFOX0_09160</name>
</gene>
<evidence type="ECO:0000313" key="5">
    <source>
        <dbReference type="EMBL" id="MFC4106104.1"/>
    </source>
</evidence>
<accession>A0ABV8KJ20</accession>
<keyword evidence="4" id="KW-0067">ATP-binding</keyword>
<evidence type="ECO:0000256" key="4">
    <source>
        <dbReference type="ARBA" id="ARBA00022840"/>
    </source>
</evidence>
<dbReference type="InterPro" id="IPR027417">
    <property type="entry name" value="P-loop_NTPase"/>
</dbReference>
<organism evidence="5 6">
    <name type="scientific">Micromonospora zhanjiangensis</name>
    <dbReference type="NCBI Taxonomy" id="1522057"/>
    <lineage>
        <taxon>Bacteria</taxon>
        <taxon>Bacillati</taxon>
        <taxon>Actinomycetota</taxon>
        <taxon>Actinomycetes</taxon>
        <taxon>Micromonosporales</taxon>
        <taxon>Micromonosporaceae</taxon>
        <taxon>Micromonospora</taxon>
    </lineage>
</organism>